<protein>
    <submittedName>
        <fullName evidence="5">Glycosyl transferase family 2</fullName>
    </submittedName>
</protein>
<dbReference type="Gene3D" id="3.90.550.10">
    <property type="entry name" value="Spore Coat Polysaccharide Biosynthesis Protein SpsA, Chain A"/>
    <property type="match status" value="1"/>
</dbReference>
<evidence type="ECO:0000313" key="5">
    <source>
        <dbReference type="EMBL" id="GET33762.1"/>
    </source>
</evidence>
<gene>
    <name evidence="5" type="ORF">PbJCM13498_26250</name>
</gene>
<dbReference type="InterPro" id="IPR029044">
    <property type="entry name" value="Nucleotide-diphossugar_trans"/>
</dbReference>
<dbReference type="AlphaFoldDB" id="A0A5M4B0T7"/>
<sequence>MSIDNHNLLEEMHERVNIIVLNWNGTDDTIACLKSVRENDYENYKIILVDNGSEPESISNLINWCENNFSQIAFYEKTQAELGGKDDLEELLEKTKSSERLVFVKNNDNLGFAAGNNVALRYLLESNSEYAMLLNNDTVVDKNSISSLMTFLSSKKDYVAVIPQIRYFEPSNRIWNCGGKIMWYGNRKYFYAKKHIASVPQHGFRDITFASGCALLLKPDKTGILSERFFFGEEDMEFSLRQQKNKNKMACCYDAIIYHKVNTSVKRMKPNTLGIAYINYLSRFLNNKHYSSKPIYVVKIAVQIFYAIPMIYLKYKINPVHTIKMFNKIISESTKINKIDKAYYMKYSQKDFK</sequence>
<proteinExistence type="inferred from homology"/>
<keyword evidence="3 5" id="KW-0808">Transferase</keyword>
<reference evidence="5 6" key="1">
    <citation type="submission" date="2019-10" db="EMBL/GenBank/DDBJ databases">
        <title>Prolixibacter strains distinguished by the presence of nitrate reductase genes were adept at nitrate-dependent anaerobic corrosion of metallic iron and carbon steel.</title>
        <authorList>
            <person name="Iino T."/>
            <person name="Shono N."/>
            <person name="Ito K."/>
            <person name="Nakamura R."/>
            <person name="Sueoka K."/>
            <person name="Harayama S."/>
            <person name="Ohkuma M."/>
        </authorList>
    </citation>
    <scope>NUCLEOTIDE SEQUENCE [LARGE SCALE GENOMIC DNA]</scope>
    <source>
        <strain evidence="5 6">JCM 13498</strain>
    </source>
</reference>
<comment type="caution">
    <text evidence="5">The sequence shown here is derived from an EMBL/GenBank/DDBJ whole genome shotgun (WGS) entry which is preliminary data.</text>
</comment>
<keyword evidence="2" id="KW-0328">Glycosyltransferase</keyword>
<accession>A0A5M4B0T7</accession>
<dbReference type="Proteomes" id="UP000391834">
    <property type="component" value="Unassembled WGS sequence"/>
</dbReference>
<keyword evidence="6" id="KW-1185">Reference proteome</keyword>
<dbReference type="RefSeq" id="WP_051568937.1">
    <property type="nucleotide sequence ID" value="NZ_BLAX01000001.1"/>
</dbReference>
<evidence type="ECO:0000256" key="2">
    <source>
        <dbReference type="ARBA" id="ARBA00022676"/>
    </source>
</evidence>
<name>A0A5M4B0T7_9BACT</name>
<dbReference type="SUPFAM" id="SSF53448">
    <property type="entry name" value="Nucleotide-diphospho-sugar transferases"/>
    <property type="match status" value="1"/>
</dbReference>
<dbReference type="Pfam" id="PF00535">
    <property type="entry name" value="Glycos_transf_2"/>
    <property type="match status" value="2"/>
</dbReference>
<dbReference type="OrthoDB" id="9771846at2"/>
<organism evidence="5 6">
    <name type="scientific">Prolixibacter bellariivorans</name>
    <dbReference type="NCBI Taxonomy" id="314319"/>
    <lineage>
        <taxon>Bacteria</taxon>
        <taxon>Pseudomonadati</taxon>
        <taxon>Bacteroidota</taxon>
        <taxon>Bacteroidia</taxon>
        <taxon>Marinilabiliales</taxon>
        <taxon>Prolixibacteraceae</taxon>
        <taxon>Prolixibacter</taxon>
    </lineage>
</organism>
<evidence type="ECO:0000259" key="4">
    <source>
        <dbReference type="Pfam" id="PF00535"/>
    </source>
</evidence>
<dbReference type="PANTHER" id="PTHR43179:SF12">
    <property type="entry name" value="GALACTOFURANOSYLTRANSFERASE GLFT2"/>
    <property type="match status" value="1"/>
</dbReference>
<dbReference type="InterPro" id="IPR001173">
    <property type="entry name" value="Glyco_trans_2-like"/>
</dbReference>
<dbReference type="GO" id="GO:0016757">
    <property type="term" value="F:glycosyltransferase activity"/>
    <property type="evidence" value="ECO:0007669"/>
    <property type="project" value="UniProtKB-KW"/>
</dbReference>
<dbReference type="EMBL" id="BLAX01000001">
    <property type="protein sequence ID" value="GET33762.1"/>
    <property type="molecule type" value="Genomic_DNA"/>
</dbReference>
<feature type="domain" description="Glycosyltransferase 2-like" evidence="4">
    <location>
        <begin position="85"/>
        <end position="189"/>
    </location>
</feature>
<dbReference type="PANTHER" id="PTHR43179">
    <property type="entry name" value="RHAMNOSYLTRANSFERASE WBBL"/>
    <property type="match status" value="1"/>
</dbReference>
<evidence type="ECO:0000256" key="1">
    <source>
        <dbReference type="ARBA" id="ARBA00006739"/>
    </source>
</evidence>
<feature type="domain" description="Glycosyltransferase 2-like" evidence="4">
    <location>
        <begin position="18"/>
        <end position="79"/>
    </location>
</feature>
<comment type="similarity">
    <text evidence="1">Belongs to the glycosyltransferase 2 family.</text>
</comment>
<evidence type="ECO:0000313" key="6">
    <source>
        <dbReference type="Proteomes" id="UP000391834"/>
    </source>
</evidence>
<evidence type="ECO:0000256" key="3">
    <source>
        <dbReference type="ARBA" id="ARBA00022679"/>
    </source>
</evidence>